<dbReference type="Proteomes" id="UP000007797">
    <property type="component" value="Unassembled WGS sequence"/>
</dbReference>
<protein>
    <submittedName>
        <fullName evidence="2">Uncharacterized protein</fullName>
    </submittedName>
</protein>
<dbReference type="GeneID" id="14867519"/>
<evidence type="ECO:0000256" key="1">
    <source>
        <dbReference type="SAM" id="MobiDB-lite"/>
    </source>
</evidence>
<reference evidence="3" key="1">
    <citation type="journal article" date="2011" name="Genome Res.">
        <title>Phylogeny-wide analysis of social amoeba genomes highlights ancient origins for complex intercellular communication.</title>
        <authorList>
            <person name="Heidel A.J."/>
            <person name="Lawal H.M."/>
            <person name="Felder M."/>
            <person name="Schilde C."/>
            <person name="Helps N.R."/>
            <person name="Tunggal B."/>
            <person name="Rivero F."/>
            <person name="John U."/>
            <person name="Schleicher M."/>
            <person name="Eichinger L."/>
            <person name="Platzer M."/>
            <person name="Noegel A.A."/>
            <person name="Schaap P."/>
            <person name="Gloeckner G."/>
        </authorList>
    </citation>
    <scope>NUCLEOTIDE SEQUENCE [LARGE SCALE GENOMIC DNA]</scope>
    <source>
        <strain evidence="3">SH3</strain>
    </source>
</reference>
<dbReference type="AlphaFoldDB" id="F4QAJ5"/>
<evidence type="ECO:0000313" key="3">
    <source>
        <dbReference type="Proteomes" id="UP000007797"/>
    </source>
</evidence>
<feature type="compositionally biased region" description="Polar residues" evidence="1">
    <location>
        <begin position="105"/>
        <end position="124"/>
    </location>
</feature>
<feature type="region of interest" description="Disordered" evidence="1">
    <location>
        <begin position="1"/>
        <end position="34"/>
    </location>
</feature>
<proteinExistence type="predicted"/>
<accession>F4QAJ5</accession>
<name>F4QAJ5_CACFS</name>
<feature type="region of interest" description="Disordered" evidence="1">
    <location>
        <begin position="99"/>
        <end position="124"/>
    </location>
</feature>
<sequence length="124" mass="13966">MKSKKYKLQRKSAASTTSTASTTSPTSTTRTTKKAAKQVLPYGYFNQSGEKYNSLKTIEKSYQAAKNSNKKQTKVVNNTYGIIVNWLCHLLQISSESHHSRHSWRYQNSTPLNAPRTEFSTIGS</sequence>
<feature type="compositionally biased region" description="Low complexity" evidence="1">
    <location>
        <begin position="11"/>
        <end position="30"/>
    </location>
</feature>
<organism evidence="2 3">
    <name type="scientific">Cavenderia fasciculata</name>
    <name type="common">Slime mold</name>
    <name type="synonym">Dictyostelium fasciculatum</name>
    <dbReference type="NCBI Taxonomy" id="261658"/>
    <lineage>
        <taxon>Eukaryota</taxon>
        <taxon>Amoebozoa</taxon>
        <taxon>Evosea</taxon>
        <taxon>Eumycetozoa</taxon>
        <taxon>Dictyostelia</taxon>
        <taxon>Acytosteliales</taxon>
        <taxon>Cavenderiaceae</taxon>
        <taxon>Cavenderia</taxon>
    </lineage>
</organism>
<dbReference type="RefSeq" id="XP_004354456.1">
    <property type="nucleotide sequence ID" value="XM_004354404.1"/>
</dbReference>
<dbReference type="KEGG" id="dfa:DFA_10556"/>
<gene>
    <name evidence="2" type="ORF">DFA_10556</name>
</gene>
<feature type="compositionally biased region" description="Basic residues" evidence="1">
    <location>
        <begin position="1"/>
        <end position="10"/>
    </location>
</feature>
<dbReference type="EMBL" id="GL883026">
    <property type="protein sequence ID" value="EGG15714.1"/>
    <property type="molecule type" value="Genomic_DNA"/>
</dbReference>
<evidence type="ECO:0000313" key="2">
    <source>
        <dbReference type="EMBL" id="EGG15714.1"/>
    </source>
</evidence>
<keyword evidence="3" id="KW-1185">Reference proteome</keyword>